<dbReference type="EMBL" id="JACMSC010000009">
    <property type="protein sequence ID" value="KAG6508394.1"/>
    <property type="molecule type" value="Genomic_DNA"/>
</dbReference>
<dbReference type="Gene3D" id="1.10.418.10">
    <property type="entry name" value="Calponin-like domain"/>
    <property type="match status" value="1"/>
</dbReference>
<keyword evidence="7" id="KW-0175">Coiled coil</keyword>
<dbReference type="SUPFAM" id="SSF47576">
    <property type="entry name" value="Calponin-homology domain, CH-domain"/>
    <property type="match status" value="1"/>
</dbReference>
<comment type="similarity">
    <text evidence="1">Belongs to the TRAFAC class myosin-kinesin ATPase superfamily. Kinesin family. KIN-14 subfamily.</text>
</comment>
<dbReference type="Pfam" id="PF00225">
    <property type="entry name" value="Kinesin"/>
    <property type="match status" value="1"/>
</dbReference>
<organism evidence="11 12">
    <name type="scientific">Zingiber officinale</name>
    <name type="common">Ginger</name>
    <name type="synonym">Amomum zingiber</name>
    <dbReference type="NCBI Taxonomy" id="94328"/>
    <lineage>
        <taxon>Eukaryota</taxon>
        <taxon>Viridiplantae</taxon>
        <taxon>Streptophyta</taxon>
        <taxon>Embryophyta</taxon>
        <taxon>Tracheophyta</taxon>
        <taxon>Spermatophyta</taxon>
        <taxon>Magnoliopsida</taxon>
        <taxon>Liliopsida</taxon>
        <taxon>Zingiberales</taxon>
        <taxon>Zingiberaceae</taxon>
        <taxon>Zingiber</taxon>
    </lineage>
</organism>
<dbReference type="Proteomes" id="UP000734854">
    <property type="component" value="Unassembled WGS sequence"/>
</dbReference>
<feature type="compositionally biased region" description="Polar residues" evidence="8">
    <location>
        <begin position="964"/>
        <end position="978"/>
    </location>
</feature>
<evidence type="ECO:0000256" key="2">
    <source>
        <dbReference type="ARBA" id="ARBA00022701"/>
    </source>
</evidence>
<feature type="region of interest" description="Disordered" evidence="8">
    <location>
        <begin position="912"/>
        <end position="987"/>
    </location>
</feature>
<evidence type="ECO:0000259" key="9">
    <source>
        <dbReference type="PROSITE" id="PS50021"/>
    </source>
</evidence>
<feature type="compositionally biased region" description="Basic and acidic residues" evidence="8">
    <location>
        <begin position="1052"/>
        <end position="1063"/>
    </location>
</feature>
<feature type="compositionally biased region" description="Basic and acidic residues" evidence="8">
    <location>
        <begin position="1210"/>
        <end position="1220"/>
    </location>
</feature>
<reference evidence="11 12" key="1">
    <citation type="submission" date="2020-08" db="EMBL/GenBank/DDBJ databases">
        <title>Plant Genome Project.</title>
        <authorList>
            <person name="Zhang R.-G."/>
        </authorList>
    </citation>
    <scope>NUCLEOTIDE SEQUENCE [LARGE SCALE GENOMIC DNA]</scope>
    <source>
        <tissue evidence="11">Rhizome</tissue>
    </source>
</reference>
<dbReference type="InterPro" id="IPR019821">
    <property type="entry name" value="Kinesin_motor_CS"/>
</dbReference>
<keyword evidence="2" id="KW-0493">Microtubule</keyword>
<dbReference type="InterPro" id="IPR027417">
    <property type="entry name" value="P-loop_NTPase"/>
</dbReference>
<comment type="caution">
    <text evidence="11">The sequence shown here is derived from an EMBL/GenBank/DDBJ whole genome shotgun (WGS) entry which is preliminary data.</text>
</comment>
<name>A0A8J5GK26_ZINOF</name>
<dbReference type="SUPFAM" id="SSF52540">
    <property type="entry name" value="P-loop containing nucleoside triphosphate hydrolases"/>
    <property type="match status" value="1"/>
</dbReference>
<dbReference type="PROSITE" id="PS50067">
    <property type="entry name" value="KINESIN_MOTOR_2"/>
    <property type="match status" value="1"/>
</dbReference>
<feature type="domain" description="Calponin-homology (CH)" evidence="9">
    <location>
        <begin position="37"/>
        <end position="145"/>
    </location>
</feature>
<proteinExistence type="inferred from homology"/>
<dbReference type="GO" id="GO:0007018">
    <property type="term" value="P:microtubule-based movement"/>
    <property type="evidence" value="ECO:0007669"/>
    <property type="project" value="InterPro"/>
</dbReference>
<dbReference type="SMART" id="SM00129">
    <property type="entry name" value="KISc"/>
    <property type="match status" value="1"/>
</dbReference>
<dbReference type="PRINTS" id="PR00380">
    <property type="entry name" value="KINESINHEAVY"/>
</dbReference>
<sequence>MKFGALPELPESDDTPASRECADPEMGCMKIDDENPAKRRAEVVEWIDGLFPDLVVDSDASEEGLRARLLDGAVLFRILNRFRLFGSEEIGNGNRVSTKKRFDCITSFVSAVEQMGLPGFKFSDLEQGPMTAVVYCLWCLKNHLSCNFSEENTKLPLNRLVEARETSKPMEFKRVKSLKFFREDSRYGGQKSADSSEGRLNSLANLRLKHLLRASPVFSEPSTPHSHHSGHKFHEVFQLKQGRYSELPAAKISEMLKSNSLDNASTQSLLSVIHGILEESIERVNGEIPYSVACLLKKVIHEIERRIATQAEHIRNQNNLIKAREENFQSRIKVLETLANASNEEAQMVINQLQQLKDEISKAEEKQLHSEDIISVIKEKENSDKLVSKLKQTLETMKRAHQEQLQRLEKNAKDSELELKQRLKDAEHLLSESKLRREEIEVELRSKYQNWRKKKGVFQSFIALLLQSVQGLRGSYDSMKHEITDTEKRWFEEFTNLGEKLKALTDAADCYHDVLAENRKLYNEVQELKGNIRVYCRIRPFLSEEENKRQKTIECIGENGELVLVNPSKQGKDGKRMFNFNKVFGPSATQEEVFLDTRPLIRSVLDGYNVCIFAYGQTGSGKTYTMTGPNGGSEKDWGVNYRALNDLFNISQNRRGTFIHEVSVQMVEIYNEQVRDLLANHGPQQRLGIMAATQPNGLAVPDASIHPVESTSDVLELMKIGQTNRAICATALNERSSRSHSILSVHVRGTDLRSETTLRGSLHLVDLAGSERIDRSEVIGDRLKEAQHINKSLSALGDVIFALSQKSPYVPFRNSKLTQVLQSSLGGHAKTLVFVQINPDVGSYSETFSTLKFAERVYGVELGAARGQKEGKEVGDLIEQVTSLKDTIARKEEEIEQLKQLKQLKLLRSQSPSVKIERHNKGPLKQNSSPPAGISTLGTTVQLKQRILGRKPVNRSKTAKSHDNNSGNVDHSESSSQKSVEDNKYQRQGFSLPTEQKLDCSSSPDVELLGIHDEDTMMLSDISDSVLSVETDTNGSMSSAVEFFLFPEQKKPSETSKEKEIRTPAKIPKPPLKKIGQNTVSQKKIKDALKPSSSRKYTNHVTKPSLARSVKRWQWMLSLIFFFSGFTKDGVQPCTLSVTMKQNPLGEEFAVPEAPSVNLKMDGSYHTEEVLHIHGLFEWKFKASLSTAGTCFNKGILHIISMLPPQIPEHEREAAAEEKPSTASYVHKPTPLHRSATAFAASGRRRASRTECEAVSVACDKCRPSAAPVELPARRHQRQRPTPPSSSSPDPGGLLRSLVLSLTRRSPTPAAEEKWRIVAEEMSRKLVHAARKRDEAQHETSSLRISLAELETKILLLESQCRDLRTAFLPSDPRAPPFPADVFRRAVSDCRADVRHLARSLIAHLRASDGGVASLIQPYDRKPLFHMEALLNRIFHASFEEDAEEGTGPIEPAARCEASRAGYEAVNGLRWDEVLLRGTRHYSEGLSRFCDQKMSEVVATLGWARPWPEPLLQAFFGAAKWSWVVRLMARSVHPAIPLLKAEQGMAFDGRYMEDAAADRVRRVTPATVRTMVAPGFHLYNDGDGGVVKCKVLCVYENSSSCGDSDYSNGTG</sequence>
<dbReference type="FunFam" id="3.40.850.10:FF:000178">
    <property type="entry name" value="Kinesin-related protein3"/>
    <property type="match status" value="1"/>
</dbReference>
<dbReference type="InterPro" id="IPR027640">
    <property type="entry name" value="Kinesin-like_fam"/>
</dbReference>
<keyword evidence="3 6" id="KW-0547">Nucleotide-binding</keyword>
<evidence type="ECO:0000256" key="6">
    <source>
        <dbReference type="PROSITE-ProRule" id="PRU00283"/>
    </source>
</evidence>
<dbReference type="Gene3D" id="3.40.850.10">
    <property type="entry name" value="Kinesin motor domain"/>
    <property type="match status" value="1"/>
</dbReference>
<evidence type="ECO:0000256" key="7">
    <source>
        <dbReference type="SAM" id="Coils"/>
    </source>
</evidence>
<dbReference type="InterPro" id="IPR036961">
    <property type="entry name" value="Kinesin_motor_dom_sf"/>
</dbReference>
<feature type="region of interest" description="Disordered" evidence="8">
    <location>
        <begin position="1210"/>
        <end position="1231"/>
    </location>
</feature>
<evidence type="ECO:0000256" key="8">
    <source>
        <dbReference type="SAM" id="MobiDB-lite"/>
    </source>
</evidence>
<dbReference type="PANTHER" id="PTHR47972">
    <property type="entry name" value="KINESIN-LIKE PROTEIN KLP-3"/>
    <property type="match status" value="1"/>
</dbReference>
<evidence type="ECO:0000313" key="11">
    <source>
        <dbReference type="EMBL" id="KAG6508394.1"/>
    </source>
</evidence>
<feature type="compositionally biased region" description="Polar residues" evidence="8">
    <location>
        <begin position="925"/>
        <end position="943"/>
    </location>
</feature>
<feature type="domain" description="Kinesin motor" evidence="10">
    <location>
        <begin position="531"/>
        <end position="860"/>
    </location>
</feature>
<keyword evidence="4 6" id="KW-0067">ATP-binding</keyword>
<dbReference type="PROSITE" id="PS00411">
    <property type="entry name" value="KINESIN_MOTOR_1"/>
    <property type="match status" value="1"/>
</dbReference>
<feature type="coiled-coil region" evidence="7">
    <location>
        <begin position="1319"/>
        <end position="1367"/>
    </location>
</feature>
<dbReference type="PROSITE" id="PS50021">
    <property type="entry name" value="CH"/>
    <property type="match status" value="1"/>
</dbReference>
<dbReference type="InterPro" id="IPR001715">
    <property type="entry name" value="CH_dom"/>
</dbReference>
<evidence type="ECO:0000256" key="4">
    <source>
        <dbReference type="ARBA" id="ARBA00022840"/>
    </source>
</evidence>
<evidence type="ECO:0000256" key="1">
    <source>
        <dbReference type="ARBA" id="ARBA00010899"/>
    </source>
</evidence>
<feature type="coiled-coil region" evidence="7">
    <location>
        <begin position="339"/>
        <end position="443"/>
    </location>
</feature>
<keyword evidence="5 6" id="KW-0505">Motor protein</keyword>
<dbReference type="GO" id="GO:0003777">
    <property type="term" value="F:microtubule motor activity"/>
    <property type="evidence" value="ECO:0007669"/>
    <property type="project" value="InterPro"/>
</dbReference>
<feature type="compositionally biased region" description="Basic residues" evidence="8">
    <location>
        <begin position="947"/>
        <end position="959"/>
    </location>
</feature>
<evidence type="ECO:0000313" key="12">
    <source>
        <dbReference type="Proteomes" id="UP000734854"/>
    </source>
</evidence>
<feature type="region of interest" description="Disordered" evidence="8">
    <location>
        <begin position="1052"/>
        <end position="1074"/>
    </location>
</feature>
<dbReference type="PANTHER" id="PTHR47972:SF14">
    <property type="entry name" value="KINESIN-LIKE PROTEIN KIN-14J"/>
    <property type="match status" value="1"/>
</dbReference>
<evidence type="ECO:0000256" key="5">
    <source>
        <dbReference type="ARBA" id="ARBA00023175"/>
    </source>
</evidence>
<dbReference type="GO" id="GO:0005874">
    <property type="term" value="C:microtubule"/>
    <property type="evidence" value="ECO:0007669"/>
    <property type="project" value="UniProtKB-KW"/>
</dbReference>
<dbReference type="InterPro" id="IPR001752">
    <property type="entry name" value="Kinesin_motor_dom"/>
</dbReference>
<evidence type="ECO:0000256" key="3">
    <source>
        <dbReference type="ARBA" id="ARBA00022741"/>
    </source>
</evidence>
<accession>A0A8J5GK26</accession>
<feature type="binding site" evidence="6">
    <location>
        <begin position="616"/>
        <end position="623"/>
    </location>
    <ligand>
        <name>ATP</name>
        <dbReference type="ChEBI" id="CHEBI:30616"/>
    </ligand>
</feature>
<protein>
    <submittedName>
        <fullName evidence="11">Uncharacterized protein</fullName>
    </submittedName>
</protein>
<dbReference type="FunFam" id="3.40.850.10:FF:000111">
    <property type="entry name" value="p-loop nucleoside triphosphate hydrolase superfamily protein with CH (Calponin Homology) domain"/>
    <property type="match status" value="1"/>
</dbReference>
<dbReference type="GO" id="GO:0005524">
    <property type="term" value="F:ATP binding"/>
    <property type="evidence" value="ECO:0007669"/>
    <property type="project" value="UniProtKB-UniRule"/>
</dbReference>
<keyword evidence="12" id="KW-1185">Reference proteome</keyword>
<feature type="region of interest" description="Disordered" evidence="8">
    <location>
        <begin position="1270"/>
        <end position="1295"/>
    </location>
</feature>
<gene>
    <name evidence="11" type="ORF">ZIOFF_033768</name>
</gene>
<dbReference type="GO" id="GO:0008017">
    <property type="term" value="F:microtubule binding"/>
    <property type="evidence" value="ECO:0007669"/>
    <property type="project" value="InterPro"/>
</dbReference>
<feature type="region of interest" description="Disordered" evidence="8">
    <location>
        <begin position="1"/>
        <end position="22"/>
    </location>
</feature>
<evidence type="ECO:0000259" key="10">
    <source>
        <dbReference type="PROSITE" id="PS50067"/>
    </source>
</evidence>
<feature type="coiled-coil region" evidence="7">
    <location>
        <begin position="874"/>
        <end position="908"/>
    </location>
</feature>
<dbReference type="InterPro" id="IPR036872">
    <property type="entry name" value="CH_dom_sf"/>
</dbReference>